<comment type="caution">
    <text evidence="1">The sequence shown here is derived from an EMBL/GenBank/DDBJ whole genome shotgun (WGS) entry which is preliminary data.</text>
</comment>
<sequence length="109" mass="12300">MLIVSFNGFHAGSQSVPLPRHFPVKAFLLALSYLCLGENRFMFLLFLSFLGTMPLRMGAQCFQLVSEIQDTKLRFPGKYQIACYLFEVCHRGDGSPTGNEQRTAPWSCC</sequence>
<organism evidence="1 2">
    <name type="scientific">Salix dunnii</name>
    <dbReference type="NCBI Taxonomy" id="1413687"/>
    <lineage>
        <taxon>Eukaryota</taxon>
        <taxon>Viridiplantae</taxon>
        <taxon>Streptophyta</taxon>
        <taxon>Embryophyta</taxon>
        <taxon>Tracheophyta</taxon>
        <taxon>Spermatophyta</taxon>
        <taxon>Magnoliopsida</taxon>
        <taxon>eudicotyledons</taxon>
        <taxon>Gunneridae</taxon>
        <taxon>Pentapetalae</taxon>
        <taxon>rosids</taxon>
        <taxon>fabids</taxon>
        <taxon>Malpighiales</taxon>
        <taxon>Salicaceae</taxon>
        <taxon>Saliceae</taxon>
        <taxon>Salix</taxon>
    </lineage>
</organism>
<evidence type="ECO:0000313" key="2">
    <source>
        <dbReference type="Proteomes" id="UP000657918"/>
    </source>
</evidence>
<accession>A0A835MRX5</accession>
<dbReference type="Proteomes" id="UP000657918">
    <property type="component" value="Unassembled WGS sequence"/>
</dbReference>
<keyword evidence="2" id="KW-1185">Reference proteome</keyword>
<proteinExistence type="predicted"/>
<dbReference type="AlphaFoldDB" id="A0A835MRX5"/>
<gene>
    <name evidence="1" type="ORF">SADUNF_Sadunf09G0031000</name>
</gene>
<reference evidence="1 2" key="1">
    <citation type="submission" date="2020-10" db="EMBL/GenBank/DDBJ databases">
        <title>Plant Genome Project.</title>
        <authorList>
            <person name="Zhang R.-G."/>
        </authorList>
    </citation>
    <scope>NUCLEOTIDE SEQUENCE [LARGE SCALE GENOMIC DNA]</scope>
    <source>
        <strain evidence="1">FAFU-HL-1</strain>
        <tissue evidence="1">Leaf</tissue>
    </source>
</reference>
<dbReference type="EMBL" id="JADGMS010000009">
    <property type="protein sequence ID" value="KAF9675425.1"/>
    <property type="molecule type" value="Genomic_DNA"/>
</dbReference>
<evidence type="ECO:0000313" key="1">
    <source>
        <dbReference type="EMBL" id="KAF9675425.1"/>
    </source>
</evidence>
<protein>
    <submittedName>
        <fullName evidence="1">Uncharacterized protein</fullName>
    </submittedName>
</protein>
<name>A0A835MRX5_9ROSI</name>